<dbReference type="Gene3D" id="1.10.10.60">
    <property type="entry name" value="Homeodomain-like"/>
    <property type="match status" value="2"/>
</dbReference>
<dbReference type="InterPro" id="IPR018060">
    <property type="entry name" value="HTH_AraC"/>
</dbReference>
<dbReference type="PROSITE" id="PS00041">
    <property type="entry name" value="HTH_ARAC_FAMILY_1"/>
    <property type="match status" value="1"/>
</dbReference>
<dbReference type="SMART" id="SM00342">
    <property type="entry name" value="HTH_ARAC"/>
    <property type="match status" value="1"/>
</dbReference>
<keyword evidence="2" id="KW-0238">DNA-binding</keyword>
<dbReference type="PANTHER" id="PTHR43280">
    <property type="entry name" value="ARAC-FAMILY TRANSCRIPTIONAL REGULATOR"/>
    <property type="match status" value="1"/>
</dbReference>
<dbReference type="InterPro" id="IPR009057">
    <property type="entry name" value="Homeodomain-like_sf"/>
</dbReference>
<keyword evidence="3" id="KW-0804">Transcription</keyword>
<sequence length="223" mass="25805">MDLDFISDKYFFNPTISTLIESNSKQIIIDLIKNKQLEEIEDEVSFENKKIDLFIWNAVYIREILTKGTYAQNLHLLYNKFYRKISKASTIKELQIFEVEIASAYLDLLIYDAEVTDSFIVNKMLQYLHINIEAHTTVEALAKSLNISKGYASDCFKKHMGVTIMQYAKKIKVERAKTLLLNSTSSILEIASLLGFYDQSHFTKAFKELVGVTPTEFRNSHYL</sequence>
<evidence type="ECO:0000313" key="5">
    <source>
        <dbReference type="EMBL" id="MBL4934461.1"/>
    </source>
</evidence>
<accession>A0ABS1T727</accession>
<proteinExistence type="predicted"/>
<name>A0ABS1T727_9CLOT</name>
<evidence type="ECO:0000256" key="3">
    <source>
        <dbReference type="ARBA" id="ARBA00023163"/>
    </source>
</evidence>
<protein>
    <submittedName>
        <fullName evidence="5">Helix-turn-helix transcriptional regulator</fullName>
    </submittedName>
</protein>
<dbReference type="SUPFAM" id="SSF46689">
    <property type="entry name" value="Homeodomain-like"/>
    <property type="match status" value="2"/>
</dbReference>
<dbReference type="EMBL" id="JAESWC010000001">
    <property type="protein sequence ID" value="MBL4934461.1"/>
    <property type="molecule type" value="Genomic_DNA"/>
</dbReference>
<dbReference type="InterPro" id="IPR020449">
    <property type="entry name" value="Tscrpt_reg_AraC-type_HTH"/>
</dbReference>
<dbReference type="RefSeq" id="WP_202747094.1">
    <property type="nucleotide sequence ID" value="NZ_JAESWC010000001.1"/>
</dbReference>
<dbReference type="PROSITE" id="PS01124">
    <property type="entry name" value="HTH_ARAC_FAMILY_2"/>
    <property type="match status" value="1"/>
</dbReference>
<dbReference type="InterPro" id="IPR018062">
    <property type="entry name" value="HTH_AraC-typ_CS"/>
</dbReference>
<evidence type="ECO:0000256" key="1">
    <source>
        <dbReference type="ARBA" id="ARBA00023015"/>
    </source>
</evidence>
<evidence type="ECO:0000259" key="4">
    <source>
        <dbReference type="PROSITE" id="PS01124"/>
    </source>
</evidence>
<dbReference type="PANTHER" id="PTHR43280:SF2">
    <property type="entry name" value="HTH-TYPE TRANSCRIPTIONAL REGULATOR EXSA"/>
    <property type="match status" value="1"/>
</dbReference>
<dbReference type="Proteomes" id="UP000632377">
    <property type="component" value="Unassembled WGS sequence"/>
</dbReference>
<evidence type="ECO:0000256" key="2">
    <source>
        <dbReference type="ARBA" id="ARBA00023125"/>
    </source>
</evidence>
<reference evidence="5 6" key="1">
    <citation type="submission" date="2021-01" db="EMBL/GenBank/DDBJ databases">
        <title>Genome public.</title>
        <authorList>
            <person name="Liu C."/>
            <person name="Sun Q."/>
        </authorList>
    </citation>
    <scope>NUCLEOTIDE SEQUENCE [LARGE SCALE GENOMIC DNA]</scope>
    <source>
        <strain evidence="5 6">YIM B02515</strain>
    </source>
</reference>
<feature type="domain" description="HTH araC/xylS-type" evidence="4">
    <location>
        <begin position="122"/>
        <end position="220"/>
    </location>
</feature>
<dbReference type="PRINTS" id="PR00032">
    <property type="entry name" value="HTHARAC"/>
</dbReference>
<comment type="caution">
    <text evidence="5">The sequence shown here is derived from an EMBL/GenBank/DDBJ whole genome shotgun (WGS) entry which is preliminary data.</text>
</comment>
<keyword evidence="1" id="KW-0805">Transcription regulation</keyword>
<organism evidence="5 6">
    <name type="scientific">Clostridium rhizosphaerae</name>
    <dbReference type="NCBI Taxonomy" id="2803861"/>
    <lineage>
        <taxon>Bacteria</taxon>
        <taxon>Bacillati</taxon>
        <taxon>Bacillota</taxon>
        <taxon>Clostridia</taxon>
        <taxon>Eubacteriales</taxon>
        <taxon>Clostridiaceae</taxon>
        <taxon>Clostridium</taxon>
    </lineage>
</organism>
<keyword evidence="6" id="KW-1185">Reference proteome</keyword>
<dbReference type="Pfam" id="PF12833">
    <property type="entry name" value="HTH_18"/>
    <property type="match status" value="1"/>
</dbReference>
<evidence type="ECO:0000313" key="6">
    <source>
        <dbReference type="Proteomes" id="UP000632377"/>
    </source>
</evidence>
<gene>
    <name evidence="5" type="ORF">JK636_01665</name>
</gene>